<feature type="compositionally biased region" description="Basic and acidic residues" evidence="6">
    <location>
        <begin position="707"/>
        <end position="735"/>
    </location>
</feature>
<evidence type="ECO:0000313" key="10">
    <source>
        <dbReference type="Proteomes" id="UP000596742"/>
    </source>
</evidence>
<feature type="domain" description="RING-type" evidence="7">
    <location>
        <begin position="25"/>
        <end position="63"/>
    </location>
</feature>
<organism evidence="9 10">
    <name type="scientific">Mytilus galloprovincialis</name>
    <name type="common">Mediterranean mussel</name>
    <dbReference type="NCBI Taxonomy" id="29158"/>
    <lineage>
        <taxon>Eukaryota</taxon>
        <taxon>Metazoa</taxon>
        <taxon>Spiralia</taxon>
        <taxon>Lophotrochozoa</taxon>
        <taxon>Mollusca</taxon>
        <taxon>Bivalvia</taxon>
        <taxon>Autobranchia</taxon>
        <taxon>Pteriomorphia</taxon>
        <taxon>Mytilida</taxon>
        <taxon>Mytiloidea</taxon>
        <taxon>Mytilidae</taxon>
        <taxon>Mytilinae</taxon>
        <taxon>Mytilus</taxon>
    </lineage>
</organism>
<dbReference type="PROSITE" id="PS50119">
    <property type="entry name" value="ZF_BBOX"/>
    <property type="match status" value="1"/>
</dbReference>
<keyword evidence="2" id="KW-0479">Metal-binding</keyword>
<dbReference type="AlphaFoldDB" id="A0A8B6H390"/>
<dbReference type="InterPro" id="IPR001841">
    <property type="entry name" value="Znf_RING"/>
</dbReference>
<evidence type="ECO:0000256" key="4">
    <source>
        <dbReference type="ARBA" id="ARBA00022833"/>
    </source>
</evidence>
<evidence type="ECO:0000256" key="1">
    <source>
        <dbReference type="ARBA" id="ARBA00021526"/>
    </source>
</evidence>
<dbReference type="GO" id="GO:0048471">
    <property type="term" value="C:perinuclear region of cytoplasm"/>
    <property type="evidence" value="ECO:0007669"/>
    <property type="project" value="TreeGrafter"/>
</dbReference>
<evidence type="ECO:0000259" key="7">
    <source>
        <dbReference type="PROSITE" id="PS50089"/>
    </source>
</evidence>
<feature type="domain" description="B box-type" evidence="8">
    <location>
        <begin position="91"/>
        <end position="138"/>
    </location>
</feature>
<dbReference type="InterPro" id="IPR017907">
    <property type="entry name" value="Znf_RING_CS"/>
</dbReference>
<dbReference type="GO" id="GO:0030544">
    <property type="term" value="F:Hsp70 protein binding"/>
    <property type="evidence" value="ECO:0007669"/>
    <property type="project" value="InterPro"/>
</dbReference>
<dbReference type="InterPro" id="IPR039320">
    <property type="entry name" value="RNF207"/>
</dbReference>
<dbReference type="GO" id="GO:0044325">
    <property type="term" value="F:transmembrane transporter binding"/>
    <property type="evidence" value="ECO:0007669"/>
    <property type="project" value="TreeGrafter"/>
</dbReference>
<feature type="compositionally biased region" description="Basic residues" evidence="6">
    <location>
        <begin position="965"/>
        <end position="974"/>
    </location>
</feature>
<evidence type="ECO:0000256" key="6">
    <source>
        <dbReference type="SAM" id="MobiDB-lite"/>
    </source>
</evidence>
<dbReference type="Gene3D" id="3.30.40.10">
    <property type="entry name" value="Zinc/RING finger domain, C3HC4 (zinc finger)"/>
    <property type="match status" value="1"/>
</dbReference>
<dbReference type="Gene3D" id="1.20.58.1540">
    <property type="entry name" value="Actin interacting protein 3, C-terminal domain"/>
    <property type="match status" value="1"/>
</dbReference>
<evidence type="ECO:0000313" key="9">
    <source>
        <dbReference type="EMBL" id="VDI73165.1"/>
    </source>
</evidence>
<dbReference type="CDD" id="cd19814">
    <property type="entry name" value="Bbox1_RNF207-like"/>
    <property type="match status" value="1"/>
</dbReference>
<dbReference type="PROSITE" id="PS50089">
    <property type="entry name" value="ZF_RING_2"/>
    <property type="match status" value="1"/>
</dbReference>
<accession>A0A8B6H390</accession>
<evidence type="ECO:0000259" key="8">
    <source>
        <dbReference type="PROSITE" id="PS50119"/>
    </source>
</evidence>
<reference evidence="9" key="1">
    <citation type="submission" date="2018-11" db="EMBL/GenBank/DDBJ databases">
        <authorList>
            <person name="Alioto T."/>
            <person name="Alioto T."/>
        </authorList>
    </citation>
    <scope>NUCLEOTIDE SEQUENCE</scope>
</reference>
<evidence type="ECO:0000256" key="2">
    <source>
        <dbReference type="ARBA" id="ARBA00022723"/>
    </source>
</evidence>
<dbReference type="Proteomes" id="UP000596742">
    <property type="component" value="Unassembled WGS sequence"/>
</dbReference>
<feature type="compositionally biased region" description="Basic and acidic residues" evidence="6">
    <location>
        <begin position="809"/>
        <end position="839"/>
    </location>
</feature>
<dbReference type="EMBL" id="UYJE01009400">
    <property type="protein sequence ID" value="VDI73165.1"/>
    <property type="molecule type" value="Genomic_DNA"/>
</dbReference>
<dbReference type="InterPro" id="IPR018957">
    <property type="entry name" value="Znf_C3HC4_RING-type"/>
</dbReference>
<dbReference type="Pfam" id="PF03915">
    <property type="entry name" value="AIP3"/>
    <property type="match status" value="1"/>
</dbReference>
<dbReference type="SUPFAM" id="SSF57850">
    <property type="entry name" value="RING/U-box"/>
    <property type="match status" value="1"/>
</dbReference>
<dbReference type="OrthoDB" id="9049620at2759"/>
<dbReference type="Pfam" id="PF00643">
    <property type="entry name" value="zf-B_box"/>
    <property type="match status" value="1"/>
</dbReference>
<sequence length="1099" mass="124310">MSGEIFNPPDSLDDLDVTRWNPLMCYLCNEKYEEPCILGCYHSFCSRCLSGRDVEGKMTCPLCGLSTQIKDGEDIPPSDRLMKFLVESTGEEKEKCANCDNEFEQMFFCNTCDQPLCEACREDTHKAKMFAKHDIVVLSKRTKEIHRECAIHQEPYILFSTERKTMLCINCFRDMKVESRSYCVDLETAYTQGCKKLDQSMMAIKDLQISVRDAILLLKVLLEEIEHNADKEKTAVTELYDLLLEKITETKTSLLETVDRQYQSKDKAFKAELVNLSTLLPTLHTHLVTSAAFCSSANRFEFLDLAYVLMERLKSIIQLQHPLHPSEGSQIITDFKSMFAKCLEPLLFPPPKTTTIITSTSTIGLTGSSLNLSTSSYSGLRTELPSTVSVNSSPSHTPQYPQRGHAGYNSLRFKLIESKGIFAEHCVEFDTSHKELYSSTEKLKTQIQELQRDLTVRRCLAKMTMVTELDVQIEALQQSLQEHFTKNEQKQILLEKHWEDSVQRIATEQELYQAQLHDIIRLKEETEKLKTILSRMSSFVSSIASVTERIAPKLGKTTKDCEHDTKIAQIFEQISTMNPDSQHRVDAIRTAQEERETLAANRQNPLDEELIKTKGKLKAPSARKEVGRRDSTKRNSREVKENVLDSPKSDTMNEEKETVQDKQNGLEKDSAKNKKDTNLIEKTDSTQNVMVNGITEDSIVFDQSIEEKDNVQNKNSEIEAKKLPNVNQKEKDEVMLKSPTLKQNLKEGCVQKSPTSSKSDVANQNMEKNKESAVETKIFPKLKQKERDEEADGLQKSSLPNFDENNQNTEKKDDEKSRKSEIETKKLSKSKQKEKDEGILKSPTLKQNQEADGLQKSPATPKSVEKIYTNHDAIGGSMKLESKLEGKQQRKTQNTFDFKDIDCVKTFEKLLNDDLKLENVLEPSDLNKTDDEAFTLPKDFVASTVKGFESHSLQNSPEKGENPVRRTRRSRRNKQSHENSLSLLDTNCNNTQKNDIQETKSDNNTINGTLEDLLNTSIGSSISGDLNTSIGSSISGDLNTSTGSSISGDLYTSTGRSISVEQNGIDQTFESNVLKEDNALSKKCNQVKTVVRKLSESVQ</sequence>
<name>A0A8B6H390_MYTGA</name>
<feature type="compositionally biased region" description="Polar residues" evidence="6">
    <location>
        <begin position="752"/>
        <end position="766"/>
    </location>
</feature>
<feature type="region of interest" description="Disordered" evidence="6">
    <location>
        <begin position="597"/>
        <end position="676"/>
    </location>
</feature>
<evidence type="ECO:0000256" key="5">
    <source>
        <dbReference type="PROSITE-ProRule" id="PRU00024"/>
    </source>
</evidence>
<dbReference type="PANTHER" id="PTHR22635:SF0">
    <property type="entry name" value="RING FINGER PROTEIN 207"/>
    <property type="match status" value="1"/>
</dbReference>
<dbReference type="PROSITE" id="PS00518">
    <property type="entry name" value="ZF_RING_1"/>
    <property type="match status" value="1"/>
</dbReference>
<dbReference type="CDD" id="cd16558">
    <property type="entry name" value="RING-HC_RNF207"/>
    <property type="match status" value="1"/>
</dbReference>
<dbReference type="PANTHER" id="PTHR22635">
    <property type="entry name" value="RING FINGER PROTEIN 207"/>
    <property type="match status" value="1"/>
</dbReference>
<dbReference type="InterPro" id="IPR013083">
    <property type="entry name" value="Znf_RING/FYVE/PHD"/>
</dbReference>
<comment type="caution">
    <text evidence="9">The sequence shown here is derived from an EMBL/GenBank/DDBJ whole genome shotgun (WGS) entry which is preliminary data.</text>
</comment>
<feature type="compositionally biased region" description="Polar residues" evidence="6">
    <location>
        <begin position="795"/>
        <end position="808"/>
    </location>
</feature>
<dbReference type="Pfam" id="PF00097">
    <property type="entry name" value="zf-C3HC4"/>
    <property type="match status" value="1"/>
</dbReference>
<dbReference type="InterPro" id="IPR000315">
    <property type="entry name" value="Znf_B-box"/>
</dbReference>
<feature type="compositionally biased region" description="Basic and acidic residues" evidence="6">
    <location>
        <begin position="622"/>
        <end position="676"/>
    </location>
</feature>
<dbReference type="SMART" id="SM00184">
    <property type="entry name" value="RING"/>
    <property type="match status" value="1"/>
</dbReference>
<keyword evidence="10" id="KW-1185">Reference proteome</keyword>
<proteinExistence type="predicted"/>
<dbReference type="GO" id="GO:0008270">
    <property type="term" value="F:zinc ion binding"/>
    <property type="evidence" value="ECO:0007669"/>
    <property type="project" value="UniProtKB-KW"/>
</dbReference>
<dbReference type="SMART" id="SM00336">
    <property type="entry name" value="BBOX"/>
    <property type="match status" value="1"/>
</dbReference>
<dbReference type="InterPro" id="IPR022782">
    <property type="entry name" value="AIP3-like_C"/>
</dbReference>
<feature type="compositionally biased region" description="Polar residues" evidence="6">
    <location>
        <begin position="978"/>
        <end position="994"/>
    </location>
</feature>
<feature type="region of interest" description="Disordered" evidence="6">
    <location>
        <begin position="947"/>
        <end position="1005"/>
    </location>
</feature>
<feature type="region of interest" description="Disordered" evidence="6">
    <location>
        <begin position="707"/>
        <end position="864"/>
    </location>
</feature>
<evidence type="ECO:0000256" key="3">
    <source>
        <dbReference type="ARBA" id="ARBA00022771"/>
    </source>
</evidence>
<protein>
    <recommendedName>
        <fullName evidence="1">RING finger protein 207</fullName>
    </recommendedName>
</protein>
<keyword evidence="3 5" id="KW-0863">Zinc-finger</keyword>
<gene>
    <name evidence="9" type="ORF">MGAL_10B017578</name>
</gene>
<keyword evidence="4" id="KW-0862">Zinc</keyword>
<dbReference type="Gene3D" id="3.30.160.60">
    <property type="entry name" value="Classic Zinc Finger"/>
    <property type="match status" value="1"/>
</dbReference>